<dbReference type="OrthoDB" id="4218022at2"/>
<dbReference type="RefSeq" id="WP_070944040.1">
    <property type="nucleotide sequence ID" value="NZ_MLHV01000004.1"/>
</dbReference>
<evidence type="ECO:0000313" key="3">
    <source>
        <dbReference type="EMBL" id="OHU06777.1"/>
    </source>
</evidence>
<sequence>MLRTIIRAALAATLLTAALALAGCVSPDRVSTNPADTPRWDAAVSSSTPSPVATPPTAADFVVGVVVTEQKCFGSAGCIYHYTINPQYLSTKPLPDKTTVIFKVTGGDQDQVGNFTIDDGGTATFDRESTIDGPEGADLQATVTHVLPGR</sequence>
<organism evidence="3 4">
    <name type="scientific">Mycobacterium syngnathidarum</name>
    <dbReference type="NCBI Taxonomy" id="1908205"/>
    <lineage>
        <taxon>Bacteria</taxon>
        <taxon>Bacillati</taxon>
        <taxon>Actinomycetota</taxon>
        <taxon>Actinomycetes</taxon>
        <taxon>Mycobacteriales</taxon>
        <taxon>Mycobacteriaceae</taxon>
        <taxon>Mycobacterium</taxon>
    </lineage>
</organism>
<evidence type="ECO:0000313" key="4">
    <source>
        <dbReference type="Proteomes" id="UP000179636"/>
    </source>
</evidence>
<feature type="region of interest" description="Disordered" evidence="1">
    <location>
        <begin position="28"/>
        <end position="51"/>
    </location>
</feature>
<evidence type="ECO:0008006" key="5">
    <source>
        <dbReference type="Google" id="ProtNLM"/>
    </source>
</evidence>
<proteinExistence type="predicted"/>
<evidence type="ECO:0000256" key="1">
    <source>
        <dbReference type="SAM" id="MobiDB-lite"/>
    </source>
</evidence>
<feature type="signal peptide" evidence="2">
    <location>
        <begin position="1"/>
        <end position="22"/>
    </location>
</feature>
<reference evidence="3 4" key="1">
    <citation type="submission" date="2016-10" db="EMBL/GenBank/DDBJ databases">
        <title>Evaluation of Human, Animal and Environmental Mycobacterium chelonae Isolates by Core Genome Phylogenomic Analysis, Targeted Gene Comparison, and Anti-microbial Susceptibility Patterns: A Tale of Mistaken Identities.</title>
        <authorList>
            <person name="Fogelson S.B."/>
            <person name="Camus A.C."/>
            <person name="Lorenz W."/>
            <person name="Vasireddy R."/>
            <person name="Vasireddy S."/>
            <person name="Smith T."/>
            <person name="Brown-Elliott B.A."/>
            <person name="Wallace R.J.Jr."/>
            <person name="Hasan N.A."/>
            <person name="Reischl U."/>
            <person name="Sanchez S."/>
        </authorList>
    </citation>
    <scope>NUCLEOTIDE SEQUENCE [LARGE SCALE GENOMIC DNA]</scope>
    <source>
        <strain evidence="3 4">24999</strain>
    </source>
</reference>
<name>A0A1S1KNV3_9MYCO</name>
<evidence type="ECO:0000256" key="2">
    <source>
        <dbReference type="SAM" id="SignalP"/>
    </source>
</evidence>
<feature type="chain" id="PRO_5038719880" description="Lipoprotein" evidence="2">
    <location>
        <begin position="23"/>
        <end position="150"/>
    </location>
</feature>
<feature type="compositionally biased region" description="Low complexity" evidence="1">
    <location>
        <begin position="42"/>
        <end position="51"/>
    </location>
</feature>
<keyword evidence="2" id="KW-0732">Signal</keyword>
<keyword evidence="4" id="KW-1185">Reference proteome</keyword>
<dbReference type="PROSITE" id="PS51257">
    <property type="entry name" value="PROKAR_LIPOPROTEIN"/>
    <property type="match status" value="1"/>
</dbReference>
<dbReference type="EMBL" id="MLHV01000004">
    <property type="protein sequence ID" value="OHU06777.1"/>
    <property type="molecule type" value="Genomic_DNA"/>
</dbReference>
<comment type="caution">
    <text evidence="3">The sequence shown here is derived from an EMBL/GenBank/DDBJ whole genome shotgun (WGS) entry which is preliminary data.</text>
</comment>
<protein>
    <recommendedName>
        <fullName evidence="5">Lipoprotein</fullName>
    </recommendedName>
</protein>
<dbReference type="AlphaFoldDB" id="A0A1S1KNV3"/>
<dbReference type="Proteomes" id="UP000179636">
    <property type="component" value="Unassembled WGS sequence"/>
</dbReference>
<accession>A0A1S1KNV3</accession>
<gene>
    <name evidence="3" type="ORF">BKG61_05955</name>
</gene>
<dbReference type="STRING" id="1908205.BKG60_21990"/>